<keyword evidence="1" id="KW-0732">Signal</keyword>
<feature type="signal peptide" evidence="1">
    <location>
        <begin position="1"/>
        <end position="29"/>
    </location>
</feature>
<dbReference type="Proteomes" id="UP001050691">
    <property type="component" value="Unassembled WGS sequence"/>
</dbReference>
<accession>A0AAV5A3Q0</accession>
<evidence type="ECO:0000313" key="2">
    <source>
        <dbReference type="EMBL" id="GJJ08242.1"/>
    </source>
</evidence>
<dbReference type="EMBL" id="BPWL01000003">
    <property type="protein sequence ID" value="GJJ08242.1"/>
    <property type="molecule type" value="Genomic_DNA"/>
</dbReference>
<sequence length="355" mass="40638">MENPSILRLPFELLLEIMTILWNSAITEADRLDLMNCLPLVCKAIAAAFIQVSHRVVRITFENFYENYIRRLSRLGRSDPMNTRCISLHLSVGSETKKDCDFTYLRMPTIAGSIRPFLCNLSTEYFENGREFNLKELFPNLTDIFIDIRCVAVGDIYRALFPHLMPRSVQNLTINYIFELGPFNLGPPGDWLLLALETGWIYPGYGESLFEVEELIVEGQVLPVGEDAPWGLDMNQALDMLEIGCKGVGWNWHKFKPWHPSDEHFRADWGGVNAPGETVEQFGIDSADRPIRRLKSLSNLHDPLIEETTIIPPPRRTGSCMSALPVTDYPYGLRVWRPEFLKSYYPGDIIDQHLL</sequence>
<dbReference type="AlphaFoldDB" id="A0AAV5A3Q0"/>
<feature type="chain" id="PRO_5043528752" description="F-box domain-containing protein" evidence="1">
    <location>
        <begin position="30"/>
        <end position="355"/>
    </location>
</feature>
<protein>
    <recommendedName>
        <fullName evidence="4">F-box domain-containing protein</fullName>
    </recommendedName>
</protein>
<evidence type="ECO:0000313" key="3">
    <source>
        <dbReference type="Proteomes" id="UP001050691"/>
    </source>
</evidence>
<comment type="caution">
    <text evidence="2">The sequence shown here is derived from an EMBL/GenBank/DDBJ whole genome shotgun (WGS) entry which is preliminary data.</text>
</comment>
<proteinExistence type="predicted"/>
<gene>
    <name evidence="2" type="ORF">Clacol_002451</name>
</gene>
<evidence type="ECO:0008006" key="4">
    <source>
        <dbReference type="Google" id="ProtNLM"/>
    </source>
</evidence>
<reference evidence="2" key="1">
    <citation type="submission" date="2021-10" db="EMBL/GenBank/DDBJ databases">
        <title>De novo Genome Assembly of Clathrus columnatus (Basidiomycota, Fungi) Using Illumina and Nanopore Sequence Data.</title>
        <authorList>
            <person name="Ogiso-Tanaka E."/>
            <person name="Itagaki H."/>
            <person name="Hosoya T."/>
            <person name="Hosaka K."/>
        </authorList>
    </citation>
    <scope>NUCLEOTIDE SEQUENCE</scope>
    <source>
        <strain evidence="2">MO-923</strain>
    </source>
</reference>
<keyword evidence="3" id="KW-1185">Reference proteome</keyword>
<organism evidence="2 3">
    <name type="scientific">Clathrus columnatus</name>
    <dbReference type="NCBI Taxonomy" id="1419009"/>
    <lineage>
        <taxon>Eukaryota</taxon>
        <taxon>Fungi</taxon>
        <taxon>Dikarya</taxon>
        <taxon>Basidiomycota</taxon>
        <taxon>Agaricomycotina</taxon>
        <taxon>Agaricomycetes</taxon>
        <taxon>Phallomycetidae</taxon>
        <taxon>Phallales</taxon>
        <taxon>Clathraceae</taxon>
        <taxon>Clathrus</taxon>
    </lineage>
</organism>
<evidence type="ECO:0000256" key="1">
    <source>
        <dbReference type="SAM" id="SignalP"/>
    </source>
</evidence>
<name>A0AAV5A3Q0_9AGAM</name>